<feature type="chain" id="PRO_5039630766" description="ADP-ribose pyrophosphatase YjhB (NUDIX family)" evidence="1">
    <location>
        <begin position="46"/>
        <end position="196"/>
    </location>
</feature>
<evidence type="ECO:0000256" key="1">
    <source>
        <dbReference type="SAM" id="SignalP"/>
    </source>
</evidence>
<dbReference type="EMBL" id="VFPH01000001">
    <property type="protein sequence ID" value="TQM43373.1"/>
    <property type="molecule type" value="Genomic_DNA"/>
</dbReference>
<reference evidence="2 3" key="1">
    <citation type="submission" date="2019-06" db="EMBL/GenBank/DDBJ databases">
        <title>Sequencing the genomes of 1000 actinobacteria strains.</title>
        <authorList>
            <person name="Klenk H.-P."/>
        </authorList>
    </citation>
    <scope>NUCLEOTIDE SEQUENCE [LARGE SCALE GENOMIC DNA]</scope>
    <source>
        <strain evidence="2 3">DSM 45511</strain>
    </source>
</reference>
<gene>
    <name evidence="2" type="ORF">FB388_0717</name>
</gene>
<keyword evidence="3" id="KW-1185">Reference proteome</keyword>
<dbReference type="Proteomes" id="UP000319818">
    <property type="component" value="Unassembled WGS sequence"/>
</dbReference>
<proteinExistence type="predicted"/>
<evidence type="ECO:0000313" key="3">
    <source>
        <dbReference type="Proteomes" id="UP000319818"/>
    </source>
</evidence>
<comment type="caution">
    <text evidence="2">The sequence shown here is derived from an EMBL/GenBank/DDBJ whole genome shotgun (WGS) entry which is preliminary data.</text>
</comment>
<accession>A0A543GBC6</accession>
<keyword evidence="1" id="KW-0732">Signal</keyword>
<evidence type="ECO:0008006" key="4">
    <source>
        <dbReference type="Google" id="ProtNLM"/>
    </source>
</evidence>
<name>A0A543GBC6_9PSEU</name>
<dbReference type="AlphaFoldDB" id="A0A543GBC6"/>
<organism evidence="2 3">
    <name type="scientific">Pseudonocardia cypriaca</name>
    <dbReference type="NCBI Taxonomy" id="882449"/>
    <lineage>
        <taxon>Bacteria</taxon>
        <taxon>Bacillati</taxon>
        <taxon>Actinomycetota</taxon>
        <taxon>Actinomycetes</taxon>
        <taxon>Pseudonocardiales</taxon>
        <taxon>Pseudonocardiaceae</taxon>
        <taxon>Pseudonocardia</taxon>
    </lineage>
</organism>
<feature type="signal peptide" evidence="1">
    <location>
        <begin position="1"/>
        <end position="45"/>
    </location>
</feature>
<protein>
    <recommendedName>
        <fullName evidence="4">ADP-ribose pyrophosphatase YjhB (NUDIX family)</fullName>
    </recommendedName>
</protein>
<sequence length="196" mass="21010">MPAMDNSHRSTYQCLAARARRSIVRIRRLLVFVGLALVAMTPTTAAATVPGAVAQYLPCPVPTDDPARYDGPNAPFRCHSAVADPNGLVVILREGRAAVAGPGPFGRQHAAIDRGVSDDVIARVVSTVQPLDGQQRRLHYVEEIRMGSEAVEVWVVVDRAPSRQAPDTRPFGVITAFCRDVGGGESERCPSWVSAG</sequence>
<evidence type="ECO:0000313" key="2">
    <source>
        <dbReference type="EMBL" id="TQM43373.1"/>
    </source>
</evidence>